<dbReference type="PROSITE" id="PS00387">
    <property type="entry name" value="PPASE"/>
    <property type="match status" value="1"/>
</dbReference>
<proteinExistence type="inferred from homology"/>
<dbReference type="AlphaFoldDB" id="A0A1H9WDA3"/>
<dbReference type="GO" id="GO:0006796">
    <property type="term" value="P:phosphate-containing compound metabolic process"/>
    <property type="evidence" value="ECO:0007669"/>
    <property type="project" value="InterPro"/>
</dbReference>
<evidence type="ECO:0000313" key="9">
    <source>
        <dbReference type="EMBL" id="SES31751.1"/>
    </source>
</evidence>
<evidence type="ECO:0000256" key="5">
    <source>
        <dbReference type="ARBA" id="ARBA00022842"/>
    </source>
</evidence>
<dbReference type="OrthoDB" id="5187599at2"/>
<reference evidence="10" key="1">
    <citation type="submission" date="2016-10" db="EMBL/GenBank/DDBJ databases">
        <authorList>
            <person name="Varghese N."/>
            <person name="Submissions S."/>
        </authorList>
    </citation>
    <scope>NUCLEOTIDE SEQUENCE [LARGE SCALE GENOMIC DNA]</scope>
    <source>
        <strain evidence="10">CGMCC 1.6963</strain>
    </source>
</reference>
<dbReference type="InterPro" id="IPR036649">
    <property type="entry name" value="Pyrophosphatase_sf"/>
</dbReference>
<feature type="binding site" evidence="7">
    <location>
        <position position="57"/>
    </location>
    <ligand>
        <name>Mg(2+)</name>
        <dbReference type="ChEBI" id="CHEBI:18420"/>
        <label>1</label>
    </ligand>
</feature>
<feature type="binding site" evidence="7">
    <location>
        <position position="89"/>
    </location>
    <ligand>
        <name>Mg(2+)</name>
        <dbReference type="ChEBI" id="CHEBI:18420"/>
        <label>1</label>
    </ligand>
</feature>
<name>A0A1H9WDA3_9MICO</name>
<dbReference type="PANTHER" id="PTHR10286">
    <property type="entry name" value="INORGANIC PYROPHOSPHATASE"/>
    <property type="match status" value="1"/>
</dbReference>
<feature type="binding site" evidence="7">
    <location>
        <position position="89"/>
    </location>
    <ligand>
        <name>Mg(2+)</name>
        <dbReference type="ChEBI" id="CHEBI:18420"/>
        <label>3</label>
    </ligand>
</feature>
<keyword evidence="4 7" id="KW-0378">Hydrolase</keyword>
<evidence type="ECO:0000256" key="1">
    <source>
        <dbReference type="ARBA" id="ARBA00001946"/>
    </source>
</evidence>
<feature type="binding site" evidence="7">
    <location>
        <position position="84"/>
    </location>
    <ligand>
        <name>Mg(2+)</name>
        <dbReference type="ChEBI" id="CHEBI:18420"/>
        <label>3</label>
    </ligand>
</feature>
<feature type="active site" description="Proton acceptor" evidence="7">
    <location>
        <position position="89"/>
    </location>
</feature>
<feature type="binding site" evidence="7">
    <location>
        <position position="57"/>
    </location>
    <ligand>
        <name>Mg(2+)</name>
        <dbReference type="ChEBI" id="CHEBI:18420"/>
        <label>2</label>
    </ligand>
</feature>
<evidence type="ECO:0000256" key="8">
    <source>
        <dbReference type="SAM" id="MobiDB-lite"/>
    </source>
</evidence>
<feature type="binding site" evidence="7">
    <location>
        <position position="16"/>
    </location>
    <ligand>
        <name>substrate</name>
    </ligand>
</feature>
<evidence type="ECO:0000256" key="7">
    <source>
        <dbReference type="HAMAP-Rule" id="MF_00209"/>
    </source>
</evidence>
<dbReference type="Gene3D" id="3.90.80.10">
    <property type="entry name" value="Inorganic pyrophosphatase"/>
    <property type="match status" value="1"/>
</dbReference>
<sequence>MEFDVTIEIPKGHRNKYEVDHETGRIRLDRLLFTAMSYPSDYGYIEDSLGEDGDPLDALVLLQEPTFPGCIVRARPIGMFHMRDEAGGDDKILCVPAGDPRQAHIKELDQISEFDRLEIQHFFETYKDLEPGKSVEGAHWAGRTEAEQCINDALRRAEDAGMTTARWTLPNQHDEAKPPVAHTEEETLSASAKASGELATKEKPLHDV</sequence>
<feature type="compositionally biased region" description="Basic and acidic residues" evidence="8">
    <location>
        <begin position="199"/>
        <end position="208"/>
    </location>
</feature>
<dbReference type="Pfam" id="PF00719">
    <property type="entry name" value="Pyrophosphatase"/>
    <property type="match status" value="1"/>
</dbReference>
<dbReference type="RefSeq" id="WP_091759230.1">
    <property type="nucleotide sequence ID" value="NZ_FOHB01000005.1"/>
</dbReference>
<evidence type="ECO:0000256" key="6">
    <source>
        <dbReference type="ARBA" id="ARBA00047820"/>
    </source>
</evidence>
<dbReference type="STRING" id="587636.SAMN05216199_2818"/>
<protein>
    <recommendedName>
        <fullName evidence="7">Inorganic pyrophosphatase</fullName>
        <ecNumber evidence="7">3.6.1.1</ecNumber>
    </recommendedName>
    <alternativeName>
        <fullName evidence="7">Pyrophosphate phospho-hydrolase</fullName>
        <shortName evidence="7">PPase</shortName>
    </alternativeName>
</protein>
<feature type="binding site" evidence="7">
    <location>
        <position position="126"/>
    </location>
    <ligand>
        <name>substrate</name>
    </ligand>
</feature>
<evidence type="ECO:0000256" key="2">
    <source>
        <dbReference type="ARBA" id="ARBA00022490"/>
    </source>
</evidence>
<keyword evidence="10" id="KW-1185">Reference proteome</keyword>
<organism evidence="9 10">
    <name type="scientific">Pedococcus cremeus</name>
    <dbReference type="NCBI Taxonomy" id="587636"/>
    <lineage>
        <taxon>Bacteria</taxon>
        <taxon>Bacillati</taxon>
        <taxon>Actinomycetota</taxon>
        <taxon>Actinomycetes</taxon>
        <taxon>Micrococcales</taxon>
        <taxon>Intrasporangiaceae</taxon>
        <taxon>Pedococcus</taxon>
    </lineage>
</organism>
<dbReference type="GO" id="GO:0005737">
    <property type="term" value="C:cytoplasm"/>
    <property type="evidence" value="ECO:0007669"/>
    <property type="project" value="UniProtKB-SubCell"/>
</dbReference>
<keyword evidence="5 7" id="KW-0460">Magnesium</keyword>
<dbReference type="HAMAP" id="MF_00209">
    <property type="entry name" value="Inorganic_PPase"/>
    <property type="match status" value="1"/>
</dbReference>
<comment type="subunit">
    <text evidence="7">Homohexamer.</text>
</comment>
<dbReference type="SUPFAM" id="SSF50324">
    <property type="entry name" value="Inorganic pyrophosphatase"/>
    <property type="match status" value="1"/>
</dbReference>
<dbReference type="EC" id="3.6.1.1" evidence="7"/>
<accession>A0A1H9WDA3</accession>
<evidence type="ECO:0000256" key="3">
    <source>
        <dbReference type="ARBA" id="ARBA00022723"/>
    </source>
</evidence>
<gene>
    <name evidence="7" type="primary">ppa</name>
    <name evidence="9" type="ORF">SAMN05216199_2818</name>
</gene>
<feature type="region of interest" description="Disordered" evidence="8">
    <location>
        <begin position="169"/>
        <end position="208"/>
    </location>
</feature>
<comment type="subcellular location">
    <subcellularLocation>
        <location evidence="7">Cytoplasm</location>
    </subcellularLocation>
</comment>
<comment type="catalytic activity">
    <reaction evidence="6 7">
        <text>diphosphate + H2O = 2 phosphate + H(+)</text>
        <dbReference type="Rhea" id="RHEA:24576"/>
        <dbReference type="ChEBI" id="CHEBI:15377"/>
        <dbReference type="ChEBI" id="CHEBI:15378"/>
        <dbReference type="ChEBI" id="CHEBI:33019"/>
        <dbReference type="ChEBI" id="CHEBI:43474"/>
        <dbReference type="EC" id="3.6.1.1"/>
    </reaction>
</comment>
<evidence type="ECO:0000256" key="4">
    <source>
        <dbReference type="ARBA" id="ARBA00022801"/>
    </source>
</evidence>
<dbReference type="GO" id="GO:0004427">
    <property type="term" value="F:inorganic diphosphate phosphatase activity"/>
    <property type="evidence" value="ECO:0007669"/>
    <property type="project" value="UniProtKB-UniRule"/>
</dbReference>
<dbReference type="GO" id="GO:0000287">
    <property type="term" value="F:magnesium ion binding"/>
    <property type="evidence" value="ECO:0007669"/>
    <property type="project" value="UniProtKB-UniRule"/>
</dbReference>
<feature type="binding site" evidence="7">
    <location>
        <position position="42"/>
    </location>
    <ligand>
        <name>substrate</name>
    </ligand>
</feature>
<feature type="binding site" evidence="7">
    <location>
        <position position="8"/>
    </location>
    <ligand>
        <name>Mg(2+)</name>
        <dbReference type="ChEBI" id="CHEBI:18420"/>
        <label>2</label>
    </ligand>
</feature>
<dbReference type="FunFam" id="3.90.80.10:FF:000003">
    <property type="entry name" value="Inorganic pyrophosphatase"/>
    <property type="match status" value="1"/>
</dbReference>
<comment type="function">
    <text evidence="7">Catalyzes the hydrolysis of inorganic pyrophosphate (PPi) forming two phosphate ions.</text>
</comment>
<dbReference type="InterPro" id="IPR008162">
    <property type="entry name" value="Pyrophosphatase"/>
</dbReference>
<dbReference type="EMBL" id="FOHB01000005">
    <property type="protein sequence ID" value="SES31751.1"/>
    <property type="molecule type" value="Genomic_DNA"/>
</dbReference>
<feature type="binding site" evidence="7">
    <location>
        <position position="30"/>
    </location>
    <ligand>
        <name>substrate</name>
    </ligand>
</feature>
<keyword evidence="2 7" id="KW-0963">Cytoplasm</keyword>
<feature type="binding site" evidence="7">
    <location>
        <position position="52"/>
    </location>
    <ligand>
        <name>Mg(2+)</name>
        <dbReference type="ChEBI" id="CHEBI:18420"/>
        <label>1</label>
    </ligand>
</feature>
<comment type="cofactor">
    <cofactor evidence="1 7">
        <name>Mg(2+)</name>
        <dbReference type="ChEBI" id="CHEBI:18420"/>
    </cofactor>
</comment>
<comment type="similarity">
    <text evidence="7">Belongs to the PPase family.</text>
</comment>
<dbReference type="Proteomes" id="UP000199019">
    <property type="component" value="Unassembled WGS sequence"/>
</dbReference>
<dbReference type="CDD" id="cd00412">
    <property type="entry name" value="pyrophosphatase"/>
    <property type="match status" value="1"/>
</dbReference>
<keyword evidence="3 7" id="KW-0479">Metal-binding</keyword>
<evidence type="ECO:0000313" key="10">
    <source>
        <dbReference type="Proteomes" id="UP000199019"/>
    </source>
</evidence>
<feature type="compositionally biased region" description="Basic and acidic residues" evidence="8">
    <location>
        <begin position="172"/>
        <end position="185"/>
    </location>
</feature>